<feature type="transmembrane region" description="Helical" evidence="11">
    <location>
        <begin position="164"/>
        <end position="180"/>
    </location>
</feature>
<organism evidence="12 13">
    <name type="scientific">Aquincola agrisoli</name>
    <dbReference type="NCBI Taxonomy" id="3119538"/>
    <lineage>
        <taxon>Bacteria</taxon>
        <taxon>Pseudomonadati</taxon>
        <taxon>Pseudomonadota</taxon>
        <taxon>Betaproteobacteria</taxon>
        <taxon>Burkholderiales</taxon>
        <taxon>Sphaerotilaceae</taxon>
        <taxon>Aquincola</taxon>
    </lineage>
</organism>
<evidence type="ECO:0000256" key="4">
    <source>
        <dbReference type="ARBA" id="ARBA00022679"/>
    </source>
</evidence>
<evidence type="ECO:0000256" key="8">
    <source>
        <dbReference type="ARBA" id="ARBA00022989"/>
    </source>
</evidence>
<feature type="transmembrane region" description="Helical" evidence="11">
    <location>
        <begin position="321"/>
        <end position="348"/>
    </location>
</feature>
<dbReference type="NCBIfam" id="TIGR02210">
    <property type="entry name" value="rodA_shape"/>
    <property type="match status" value="1"/>
</dbReference>
<feature type="transmembrane region" description="Helical" evidence="11">
    <location>
        <begin position="187"/>
        <end position="205"/>
    </location>
</feature>
<feature type="transmembrane region" description="Helical" evidence="11">
    <location>
        <begin position="79"/>
        <end position="100"/>
    </location>
</feature>
<evidence type="ECO:0000256" key="1">
    <source>
        <dbReference type="ARBA" id="ARBA00004141"/>
    </source>
</evidence>
<dbReference type="EC" id="2.4.99.28" evidence="11"/>
<comment type="subcellular location">
    <subcellularLocation>
        <location evidence="11">Cell inner membrane</location>
        <topology evidence="11">Multi-pass membrane protein</topology>
    </subcellularLocation>
    <subcellularLocation>
        <location evidence="1">Membrane</location>
        <topology evidence="1">Multi-pass membrane protein</topology>
    </subcellularLocation>
</comment>
<dbReference type="GO" id="GO:0005886">
    <property type="term" value="C:plasma membrane"/>
    <property type="evidence" value="ECO:0007669"/>
    <property type="project" value="UniProtKB-SubCell"/>
</dbReference>
<dbReference type="GO" id="GO:0071555">
    <property type="term" value="P:cell wall organization"/>
    <property type="evidence" value="ECO:0007669"/>
    <property type="project" value="UniProtKB-KW"/>
</dbReference>
<dbReference type="PANTHER" id="PTHR30474:SF1">
    <property type="entry name" value="PEPTIDOGLYCAN GLYCOSYLTRANSFERASE MRDB"/>
    <property type="match status" value="1"/>
</dbReference>
<evidence type="ECO:0000256" key="5">
    <source>
        <dbReference type="ARBA" id="ARBA00022692"/>
    </source>
</evidence>
<dbReference type="Proteomes" id="UP001336250">
    <property type="component" value="Unassembled WGS sequence"/>
</dbReference>
<evidence type="ECO:0000313" key="12">
    <source>
        <dbReference type="EMBL" id="MEF7615196.1"/>
    </source>
</evidence>
<keyword evidence="13" id="KW-1185">Reference proteome</keyword>
<dbReference type="GO" id="GO:0051301">
    <property type="term" value="P:cell division"/>
    <property type="evidence" value="ECO:0007669"/>
    <property type="project" value="InterPro"/>
</dbReference>
<evidence type="ECO:0000256" key="7">
    <source>
        <dbReference type="ARBA" id="ARBA00022984"/>
    </source>
</evidence>
<gene>
    <name evidence="11 12" type="primary">rodA</name>
    <name evidence="11" type="synonym">mrdB</name>
    <name evidence="12" type="ORF">V4F39_14840</name>
</gene>
<evidence type="ECO:0000256" key="10">
    <source>
        <dbReference type="ARBA" id="ARBA00023316"/>
    </source>
</evidence>
<keyword evidence="5 11" id="KW-0812">Transmembrane</keyword>
<reference evidence="12 13" key="1">
    <citation type="submission" date="2024-02" db="EMBL/GenBank/DDBJ databases">
        <title>Genome sequence of Aquincola sp. MAHUQ-54.</title>
        <authorList>
            <person name="Huq M.A."/>
        </authorList>
    </citation>
    <scope>NUCLEOTIDE SEQUENCE [LARGE SCALE GENOMIC DNA]</scope>
    <source>
        <strain evidence="12 13">MAHUQ-54</strain>
    </source>
</reference>
<feature type="transmembrane region" description="Helical" evidence="11">
    <location>
        <begin position="288"/>
        <end position="309"/>
    </location>
</feature>
<evidence type="ECO:0000256" key="6">
    <source>
        <dbReference type="ARBA" id="ARBA00022960"/>
    </source>
</evidence>
<comment type="function">
    <text evidence="11">Peptidoglycan polymerase that is essential for cell wall elongation.</text>
</comment>
<evidence type="ECO:0000256" key="3">
    <source>
        <dbReference type="ARBA" id="ARBA00022676"/>
    </source>
</evidence>
<dbReference type="InterPro" id="IPR011923">
    <property type="entry name" value="RodA/MrdB"/>
</dbReference>
<proteinExistence type="inferred from homology"/>
<feature type="transmembrane region" description="Helical" evidence="11">
    <location>
        <begin position="139"/>
        <end position="158"/>
    </location>
</feature>
<accession>A0AAW9Q858</accession>
<comment type="similarity">
    <text evidence="11">Belongs to the SEDS family. MrdB/RodA subfamily.</text>
</comment>
<keyword evidence="3 11" id="KW-0328">Glycosyltransferase</keyword>
<dbReference type="PROSITE" id="PS00428">
    <property type="entry name" value="FTSW_RODA_SPOVE"/>
    <property type="match status" value="1"/>
</dbReference>
<keyword evidence="2 11" id="KW-1003">Cell membrane</keyword>
<keyword evidence="11" id="KW-0997">Cell inner membrane</keyword>
<dbReference type="InterPro" id="IPR001182">
    <property type="entry name" value="FtsW/RodA"/>
</dbReference>
<dbReference type="RefSeq" id="WP_332290336.1">
    <property type="nucleotide sequence ID" value="NZ_JAZIBG010000028.1"/>
</dbReference>
<keyword evidence="4 11" id="KW-0808">Transferase</keyword>
<dbReference type="EMBL" id="JAZIBG010000028">
    <property type="protein sequence ID" value="MEF7615196.1"/>
    <property type="molecule type" value="Genomic_DNA"/>
</dbReference>
<dbReference type="GO" id="GO:0009252">
    <property type="term" value="P:peptidoglycan biosynthetic process"/>
    <property type="evidence" value="ECO:0007669"/>
    <property type="project" value="UniProtKB-UniRule"/>
</dbReference>
<dbReference type="PANTHER" id="PTHR30474">
    <property type="entry name" value="CELL CYCLE PROTEIN"/>
    <property type="match status" value="1"/>
</dbReference>
<keyword evidence="8 11" id="KW-1133">Transmembrane helix</keyword>
<comment type="pathway">
    <text evidence="11">Cell wall biogenesis; peptidoglycan biosynthesis.</text>
</comment>
<dbReference type="GO" id="GO:0008955">
    <property type="term" value="F:peptidoglycan glycosyltransferase activity"/>
    <property type="evidence" value="ECO:0007669"/>
    <property type="project" value="UniProtKB-UniRule"/>
</dbReference>
<feature type="transmembrane region" description="Helical" evidence="11">
    <location>
        <begin position="354"/>
        <end position="376"/>
    </location>
</feature>
<keyword evidence="6 11" id="KW-0133">Cell shape</keyword>
<protein>
    <recommendedName>
        <fullName evidence="11">Peptidoglycan glycosyltransferase MrdB</fullName>
        <shortName evidence="11">PGT</shortName>
        <ecNumber evidence="11">2.4.99.28</ecNumber>
    </recommendedName>
    <alternativeName>
        <fullName evidence="11">Cell elongation protein RodA</fullName>
    </alternativeName>
    <alternativeName>
        <fullName evidence="11">Cell wall polymerase</fullName>
    </alternativeName>
    <alternativeName>
        <fullName evidence="11">Peptidoglycan polymerase</fullName>
        <shortName evidence="11">PG polymerase</shortName>
    </alternativeName>
</protein>
<evidence type="ECO:0000256" key="9">
    <source>
        <dbReference type="ARBA" id="ARBA00023136"/>
    </source>
</evidence>
<dbReference type="GO" id="GO:0008360">
    <property type="term" value="P:regulation of cell shape"/>
    <property type="evidence" value="ECO:0007669"/>
    <property type="project" value="UniProtKB-KW"/>
</dbReference>
<feature type="transmembrane region" description="Helical" evidence="11">
    <location>
        <begin position="21"/>
        <end position="43"/>
    </location>
</feature>
<dbReference type="Pfam" id="PF01098">
    <property type="entry name" value="FTSW_RODA_SPOVE"/>
    <property type="match status" value="1"/>
</dbReference>
<comment type="catalytic activity">
    <reaction evidence="11">
        <text>[GlcNAc-(1-&gt;4)-Mur2Ac(oyl-L-Ala-gamma-D-Glu-L-Lys-D-Ala-D-Ala)](n)-di-trans,octa-cis-undecaprenyl diphosphate + beta-D-GlcNAc-(1-&gt;4)-Mur2Ac(oyl-L-Ala-gamma-D-Glu-L-Lys-D-Ala-D-Ala)-di-trans,octa-cis-undecaprenyl diphosphate = [GlcNAc-(1-&gt;4)-Mur2Ac(oyl-L-Ala-gamma-D-Glu-L-Lys-D-Ala-D-Ala)](n+1)-di-trans,octa-cis-undecaprenyl diphosphate + di-trans,octa-cis-undecaprenyl diphosphate + H(+)</text>
        <dbReference type="Rhea" id="RHEA:23708"/>
        <dbReference type="Rhea" id="RHEA-COMP:9602"/>
        <dbReference type="Rhea" id="RHEA-COMP:9603"/>
        <dbReference type="ChEBI" id="CHEBI:15378"/>
        <dbReference type="ChEBI" id="CHEBI:58405"/>
        <dbReference type="ChEBI" id="CHEBI:60033"/>
        <dbReference type="ChEBI" id="CHEBI:78435"/>
        <dbReference type="EC" id="2.4.99.28"/>
    </reaction>
</comment>
<evidence type="ECO:0000256" key="11">
    <source>
        <dbReference type="HAMAP-Rule" id="MF_02079"/>
    </source>
</evidence>
<dbReference type="HAMAP" id="MF_02079">
    <property type="entry name" value="PGT_RodA"/>
    <property type="match status" value="1"/>
</dbReference>
<dbReference type="GO" id="GO:0015648">
    <property type="term" value="F:lipid-linked peptidoglycan transporter activity"/>
    <property type="evidence" value="ECO:0007669"/>
    <property type="project" value="TreeGrafter"/>
</dbReference>
<sequence length="384" mass="41480">MSTVIERPSLWLRLKPLFVGYDFWLIAAILLLAGAGMVTMYSAGFDHGTRFVDHGRNMMLAAGLLLVVAQVPPQRLMALALPIYAIGVALLLATALFGITKKGATRWLDLGIVIQPSEILKIGMPLMMAWWFQKREGQLRAFDFAVGALILAVPVGLVMKQPDLGTAILILSGGLYVMFFAGLSWRLILPVLAVGVVGVTALVLSEDAICQPDVVWYVLREYQKHRVCTLLDPTQDPLGKGFHIIQGMIAIGSGGIHGKGFMNGTQTHLEFIPERTTDFIFAAFSEEFGLAGVVGLLLGFVFLLFRGLIIAAEAPTLFSRLLAGALSLSIFTYCFVNMGMVSGILPVVGVPLPFISYGGTAMVTMGLGLGILMSIAKSRRMMQS</sequence>
<comment type="caution">
    <text evidence="12">The sequence shown here is derived from an EMBL/GenBank/DDBJ whole genome shotgun (WGS) entry which is preliminary data.</text>
</comment>
<evidence type="ECO:0000313" key="13">
    <source>
        <dbReference type="Proteomes" id="UP001336250"/>
    </source>
</evidence>
<keyword evidence="10 11" id="KW-0961">Cell wall biogenesis/degradation</keyword>
<keyword evidence="9 11" id="KW-0472">Membrane</keyword>
<dbReference type="GO" id="GO:0032153">
    <property type="term" value="C:cell division site"/>
    <property type="evidence" value="ECO:0007669"/>
    <property type="project" value="TreeGrafter"/>
</dbReference>
<evidence type="ECO:0000256" key="2">
    <source>
        <dbReference type="ARBA" id="ARBA00022475"/>
    </source>
</evidence>
<name>A0AAW9Q858_9BURK</name>
<dbReference type="AlphaFoldDB" id="A0AAW9Q858"/>
<dbReference type="InterPro" id="IPR018365">
    <property type="entry name" value="Cell_cycle_FtsW-rel_CS"/>
</dbReference>
<keyword evidence="7 11" id="KW-0573">Peptidoglycan synthesis</keyword>